<gene>
    <name evidence="8" type="ORF">BO78DRAFT_305178</name>
</gene>
<dbReference type="Gene3D" id="1.10.630.10">
    <property type="entry name" value="Cytochrome P450"/>
    <property type="match status" value="1"/>
</dbReference>
<evidence type="ECO:0000256" key="1">
    <source>
        <dbReference type="ARBA" id="ARBA00001971"/>
    </source>
</evidence>
<dbReference type="GO" id="GO:0004497">
    <property type="term" value="F:monooxygenase activity"/>
    <property type="evidence" value="ECO:0007669"/>
    <property type="project" value="UniProtKB-KW"/>
</dbReference>
<evidence type="ECO:0000256" key="4">
    <source>
        <dbReference type="ARBA" id="ARBA00023002"/>
    </source>
</evidence>
<dbReference type="OrthoDB" id="1844152at2759"/>
<dbReference type="VEuPathDB" id="FungiDB:BO78DRAFT_305178"/>
<evidence type="ECO:0000256" key="5">
    <source>
        <dbReference type="ARBA" id="ARBA00023004"/>
    </source>
</evidence>
<dbReference type="Pfam" id="PF00067">
    <property type="entry name" value="p450"/>
    <property type="match status" value="1"/>
</dbReference>
<dbReference type="InterPro" id="IPR017972">
    <property type="entry name" value="Cyt_P450_CS"/>
</dbReference>
<evidence type="ECO:0000256" key="3">
    <source>
        <dbReference type="ARBA" id="ARBA00022723"/>
    </source>
</evidence>
<reference evidence="8 9" key="1">
    <citation type="submission" date="2018-02" db="EMBL/GenBank/DDBJ databases">
        <title>The genomes of Aspergillus section Nigri reveals drivers in fungal speciation.</title>
        <authorList>
            <consortium name="DOE Joint Genome Institute"/>
            <person name="Vesth T.C."/>
            <person name="Nybo J."/>
            <person name="Theobald S."/>
            <person name="Brandl J."/>
            <person name="Frisvad J.C."/>
            <person name="Nielsen K.F."/>
            <person name="Lyhne E.K."/>
            <person name="Kogle M.E."/>
            <person name="Kuo A."/>
            <person name="Riley R."/>
            <person name="Clum A."/>
            <person name="Nolan M."/>
            <person name="Lipzen A."/>
            <person name="Salamov A."/>
            <person name="Henrissat B."/>
            <person name="Wiebenga A."/>
            <person name="De vries R.P."/>
            <person name="Grigoriev I.V."/>
            <person name="Mortensen U.H."/>
            <person name="Andersen M.R."/>
            <person name="Baker S.E."/>
        </authorList>
    </citation>
    <scope>NUCLEOTIDE SEQUENCE [LARGE SCALE GENOMIC DNA]</scope>
    <source>
        <strain evidence="8 9">CBS 121057</strain>
    </source>
</reference>
<evidence type="ECO:0000313" key="9">
    <source>
        <dbReference type="Proteomes" id="UP000248423"/>
    </source>
</evidence>
<evidence type="ECO:0000313" key="8">
    <source>
        <dbReference type="EMBL" id="PYI10664.1"/>
    </source>
</evidence>
<keyword evidence="6 7" id="KW-0503">Monooxygenase</keyword>
<keyword evidence="7" id="KW-0349">Heme</keyword>
<evidence type="ECO:0000256" key="7">
    <source>
        <dbReference type="RuleBase" id="RU000461"/>
    </source>
</evidence>
<name>A0A319EZM6_ASPSB</name>
<comment type="similarity">
    <text evidence="2 7">Belongs to the cytochrome P450 family.</text>
</comment>
<keyword evidence="3 7" id="KW-0479">Metal-binding</keyword>
<dbReference type="GO" id="GO:0020037">
    <property type="term" value="F:heme binding"/>
    <property type="evidence" value="ECO:0007669"/>
    <property type="project" value="InterPro"/>
</dbReference>
<dbReference type="GO" id="GO:0016705">
    <property type="term" value="F:oxidoreductase activity, acting on paired donors, with incorporation or reduction of molecular oxygen"/>
    <property type="evidence" value="ECO:0007669"/>
    <property type="project" value="InterPro"/>
</dbReference>
<dbReference type="CDD" id="cd11041">
    <property type="entry name" value="CYP503A1-like"/>
    <property type="match status" value="1"/>
</dbReference>
<dbReference type="InterPro" id="IPR036396">
    <property type="entry name" value="Cyt_P450_sf"/>
</dbReference>
<protein>
    <submittedName>
        <fullName evidence="8">Ent-kaurene oxidase</fullName>
    </submittedName>
</protein>
<keyword evidence="5 7" id="KW-0408">Iron</keyword>
<dbReference type="STRING" id="1448318.A0A319EZM6"/>
<evidence type="ECO:0000256" key="6">
    <source>
        <dbReference type="ARBA" id="ARBA00023033"/>
    </source>
</evidence>
<dbReference type="SUPFAM" id="SSF48264">
    <property type="entry name" value="Cytochrome P450"/>
    <property type="match status" value="1"/>
</dbReference>
<dbReference type="EMBL" id="KZ826320">
    <property type="protein sequence ID" value="PYI10664.1"/>
    <property type="molecule type" value="Genomic_DNA"/>
</dbReference>
<proteinExistence type="inferred from homology"/>
<dbReference type="AlphaFoldDB" id="A0A319EZM6"/>
<dbReference type="GO" id="GO:0005506">
    <property type="term" value="F:iron ion binding"/>
    <property type="evidence" value="ECO:0007669"/>
    <property type="project" value="InterPro"/>
</dbReference>
<dbReference type="PROSITE" id="PS00086">
    <property type="entry name" value="CYTOCHROME_P450"/>
    <property type="match status" value="1"/>
</dbReference>
<evidence type="ECO:0000256" key="2">
    <source>
        <dbReference type="ARBA" id="ARBA00010617"/>
    </source>
</evidence>
<dbReference type="PANTHER" id="PTHR46206">
    <property type="entry name" value="CYTOCHROME P450"/>
    <property type="match status" value="1"/>
</dbReference>
<sequence>MFTSRLIRRNVKAPVVGHRSVLEPEWLVGYRFTTQGRNMLRQGYKMFRDKIFKVRCNGLEIVLLPHRYIDELRNIPAEKASPQQALFNKGLGHYVHMNIILESRLHVHIVQQRLTPNLVTIMPQLQQELGFALEAELSQCRTDEWVSVNVQDLMARLVGRLSARVLAGPDLCRNEEWLSASVQHSGHAFATSMTLRMIPGWMRPVIAPLIPFYWRARSDLATAKRLAGALVELRRAVEAQEGDTYVKPNDLLQWMMDEAGEYDGSPHKLAHRLLFVSDASVLTTGILTTHFLLDLCAHPQYVKPLLAEITSVLREGGNFQRTMVHKMVHLDSFLKECQRMNPTFLMTFDRVLKAPMTLSDGTKLPKDTHIAMPTDAMLYDQAYLPGGGDPNSFDPFRYARLRQKQENSHRYQLAMTDSTSLPFGHGKHACPGRFFASSEAKLLLCNLLLRYEIRLPDGQERPRNLLVAENLVPDPAARLLFRKRADGEQLSQDLRNLGA</sequence>
<dbReference type="GO" id="GO:0019748">
    <property type="term" value="P:secondary metabolic process"/>
    <property type="evidence" value="ECO:0007669"/>
    <property type="project" value="UniProtKB-ARBA"/>
</dbReference>
<keyword evidence="4 7" id="KW-0560">Oxidoreductase</keyword>
<dbReference type="PANTHER" id="PTHR46206:SF6">
    <property type="entry name" value="CYTOCHROME P450 MONOOXYGENASE AN1598-RELATED"/>
    <property type="match status" value="1"/>
</dbReference>
<dbReference type="Proteomes" id="UP000248423">
    <property type="component" value="Unassembled WGS sequence"/>
</dbReference>
<comment type="cofactor">
    <cofactor evidence="1">
        <name>heme</name>
        <dbReference type="ChEBI" id="CHEBI:30413"/>
    </cofactor>
</comment>
<accession>A0A319EZM6</accession>
<dbReference type="InterPro" id="IPR001128">
    <property type="entry name" value="Cyt_P450"/>
</dbReference>
<organism evidence="8 9">
    <name type="scientific">Aspergillus sclerotiicarbonarius (strain CBS 121057 / IBT 28362)</name>
    <dbReference type="NCBI Taxonomy" id="1448318"/>
    <lineage>
        <taxon>Eukaryota</taxon>
        <taxon>Fungi</taxon>
        <taxon>Dikarya</taxon>
        <taxon>Ascomycota</taxon>
        <taxon>Pezizomycotina</taxon>
        <taxon>Eurotiomycetes</taxon>
        <taxon>Eurotiomycetidae</taxon>
        <taxon>Eurotiales</taxon>
        <taxon>Aspergillaceae</taxon>
        <taxon>Aspergillus</taxon>
        <taxon>Aspergillus subgen. Circumdati</taxon>
    </lineage>
</organism>
<keyword evidence="9" id="KW-1185">Reference proteome</keyword>